<comment type="caution">
    <text evidence="1">The sequence shown here is derived from an EMBL/GenBank/DDBJ whole genome shotgun (WGS) entry which is preliminary data.</text>
</comment>
<accession>A0A9D1SX19</accession>
<feature type="non-terminal residue" evidence="1">
    <location>
        <position position="171"/>
    </location>
</feature>
<evidence type="ECO:0000313" key="1">
    <source>
        <dbReference type="EMBL" id="HIU99245.1"/>
    </source>
</evidence>
<organism evidence="1 2">
    <name type="scientific">Candidatus Limadaptatus stercoripullorum</name>
    <dbReference type="NCBI Taxonomy" id="2840846"/>
    <lineage>
        <taxon>Bacteria</taxon>
        <taxon>Bacillati</taxon>
        <taxon>Bacillota</taxon>
        <taxon>Clostridia</taxon>
        <taxon>Eubacteriales</taxon>
        <taxon>Candidatus Limadaptatus</taxon>
    </lineage>
</organism>
<gene>
    <name evidence="1" type="ORF">IAC73_05330</name>
</gene>
<protein>
    <submittedName>
        <fullName evidence="1">Uncharacterized protein</fullName>
    </submittedName>
</protein>
<evidence type="ECO:0000313" key="2">
    <source>
        <dbReference type="Proteomes" id="UP000886857"/>
    </source>
</evidence>
<dbReference type="Proteomes" id="UP000886857">
    <property type="component" value="Unassembled WGS sequence"/>
</dbReference>
<dbReference type="EMBL" id="DVOE01000081">
    <property type="protein sequence ID" value="HIU99245.1"/>
    <property type="molecule type" value="Genomic_DNA"/>
</dbReference>
<sequence length="171" mass="18238">MFSYRKASFSNLVFAPPVERAVEFSPPGMDAASVARVLTLAADGKTVSAEAGDGFAEVAGRVNFRLVYTDREGRPAGADYNADFSLRVEGDIRATDSVQAWVTVLEADVAAGDELTLSAVIEVRAVAVRREEAEMLTDAERCYKTTQPVALPVLVAARSATFSLTDETEAG</sequence>
<proteinExistence type="predicted"/>
<dbReference type="AlphaFoldDB" id="A0A9D1SX19"/>
<reference evidence="1" key="2">
    <citation type="journal article" date="2021" name="PeerJ">
        <title>Extensive microbial diversity within the chicken gut microbiome revealed by metagenomics and culture.</title>
        <authorList>
            <person name="Gilroy R."/>
            <person name="Ravi A."/>
            <person name="Getino M."/>
            <person name="Pursley I."/>
            <person name="Horton D.L."/>
            <person name="Alikhan N.F."/>
            <person name="Baker D."/>
            <person name="Gharbi K."/>
            <person name="Hall N."/>
            <person name="Watson M."/>
            <person name="Adriaenssens E.M."/>
            <person name="Foster-Nyarko E."/>
            <person name="Jarju S."/>
            <person name="Secka A."/>
            <person name="Antonio M."/>
            <person name="Oren A."/>
            <person name="Chaudhuri R.R."/>
            <person name="La Ragione R."/>
            <person name="Hildebrand F."/>
            <person name="Pallen M.J."/>
        </authorList>
    </citation>
    <scope>NUCLEOTIDE SEQUENCE</scope>
    <source>
        <strain evidence="1">10406</strain>
    </source>
</reference>
<reference evidence="1" key="1">
    <citation type="submission" date="2020-10" db="EMBL/GenBank/DDBJ databases">
        <authorList>
            <person name="Gilroy R."/>
        </authorList>
    </citation>
    <scope>NUCLEOTIDE SEQUENCE</scope>
    <source>
        <strain evidence="1">10406</strain>
    </source>
</reference>
<name>A0A9D1SX19_9FIRM</name>